<dbReference type="Gene3D" id="1.10.3210.10">
    <property type="entry name" value="Hypothetical protein af1432"/>
    <property type="match status" value="1"/>
</dbReference>
<protein>
    <submittedName>
        <fullName evidence="1">Phosphohydrolase</fullName>
    </submittedName>
</protein>
<comment type="caution">
    <text evidence="1">The sequence shown here is derived from an EMBL/GenBank/DDBJ whole genome shotgun (WGS) entry which is preliminary data.</text>
</comment>
<name>A0A7C3IHK2_9SPIR</name>
<dbReference type="AlphaFoldDB" id="A0A7C3IHK2"/>
<dbReference type="PANTHER" id="PTHR40517:SF1">
    <property type="entry name" value="METAL-DEPENDENT PHOSPHOHYDROLASE, HD SUPERFAMILY-RELATED"/>
    <property type="match status" value="1"/>
</dbReference>
<organism evidence="1">
    <name type="scientific">Gracilinema caldarium</name>
    <dbReference type="NCBI Taxonomy" id="215591"/>
    <lineage>
        <taxon>Bacteria</taxon>
        <taxon>Pseudomonadati</taxon>
        <taxon>Spirochaetota</taxon>
        <taxon>Spirochaetia</taxon>
        <taxon>Spirochaetales</taxon>
        <taxon>Breznakiellaceae</taxon>
        <taxon>Gracilinema</taxon>
    </lineage>
</organism>
<keyword evidence="1" id="KW-0378">Hydrolase</keyword>
<dbReference type="PANTHER" id="PTHR40517">
    <property type="entry name" value="METAL-DEPENDENT PHOSPHOHYDROLASE, HD SUPERFAMILY-RELATED"/>
    <property type="match status" value="1"/>
</dbReference>
<dbReference type="InterPro" id="IPR039967">
    <property type="entry name" value="MJ1020-like"/>
</dbReference>
<evidence type="ECO:0000313" key="1">
    <source>
        <dbReference type="EMBL" id="HFH29241.1"/>
    </source>
</evidence>
<proteinExistence type="predicted"/>
<reference evidence="1" key="1">
    <citation type="journal article" date="2020" name="mSystems">
        <title>Genome- and Community-Level Interaction Insights into Carbon Utilization and Element Cycling Functions of Hydrothermarchaeota in Hydrothermal Sediment.</title>
        <authorList>
            <person name="Zhou Z."/>
            <person name="Liu Y."/>
            <person name="Xu W."/>
            <person name="Pan J."/>
            <person name="Luo Z.H."/>
            <person name="Li M."/>
        </authorList>
    </citation>
    <scope>NUCLEOTIDE SEQUENCE [LARGE SCALE GENOMIC DNA]</scope>
    <source>
        <strain evidence="1">SpSt-503</strain>
    </source>
</reference>
<accession>A0A7C3IHK2</accession>
<gene>
    <name evidence="1" type="ORF">ENS59_06975</name>
</gene>
<dbReference type="EMBL" id="DSVL01000214">
    <property type="protein sequence ID" value="HFH29241.1"/>
    <property type="molecule type" value="Genomic_DNA"/>
</dbReference>
<dbReference type="SUPFAM" id="SSF109604">
    <property type="entry name" value="HD-domain/PDEase-like"/>
    <property type="match status" value="1"/>
</dbReference>
<dbReference type="GO" id="GO:0016787">
    <property type="term" value="F:hydrolase activity"/>
    <property type="evidence" value="ECO:0007669"/>
    <property type="project" value="UniProtKB-KW"/>
</dbReference>
<sequence length="263" mass="28839">MDKKLLATVEELTGNGIPLTATQMLLEDEEIHAMQEYANTVSIKRLGYNDHGPVHMRTVALNATIMMGLLKQAGIRTSLETEEAGTFEESLVGVLLASFLHDLGMTIGRQDHELHSCYLAYPIIDRLLQELYPQDIQKRVVTRSLAIEGIVGHMAGRKIHSLEAGIILIADGCDMEKGRARIPMALAHEPRVGDIHKYSANSIETVKLTAGSEKPIRIDVSMSAEVGFFQVEEVLLGKIASSTAKGFVELYASVVGGEPKRYL</sequence>